<evidence type="ECO:0000256" key="3">
    <source>
        <dbReference type="ARBA" id="ARBA00022840"/>
    </source>
</evidence>
<dbReference type="PROSITE" id="PS50893">
    <property type="entry name" value="ABC_TRANSPORTER_2"/>
    <property type="match status" value="1"/>
</dbReference>
<dbReference type="FunFam" id="3.40.50.300:FF:000032">
    <property type="entry name" value="Export ABC transporter ATP-binding protein"/>
    <property type="match status" value="1"/>
</dbReference>
<dbReference type="InterPro" id="IPR003439">
    <property type="entry name" value="ABC_transporter-like_ATP-bd"/>
</dbReference>
<keyword evidence="2" id="KW-0547">Nucleotide-binding</keyword>
<dbReference type="Gene3D" id="3.40.50.300">
    <property type="entry name" value="P-loop containing nucleotide triphosphate hydrolases"/>
    <property type="match status" value="1"/>
</dbReference>
<reference evidence="5" key="2">
    <citation type="journal article" date="2022" name="Nat. Microbiol.">
        <title>A closed Candidatus Odinarchaeum chromosome exposes Asgard archaeal viruses.</title>
        <authorList>
            <person name="Tamarit D."/>
            <person name="Caceres E.F."/>
            <person name="Krupovic M."/>
            <person name="Nijland R."/>
            <person name="Eme L."/>
            <person name="Robinson N.P."/>
            <person name="Ettema T.J.G."/>
        </authorList>
    </citation>
    <scope>NUCLEOTIDE SEQUENCE</scope>
    <source>
        <strain evidence="5">LCB_4</strain>
    </source>
</reference>
<dbReference type="InterPro" id="IPR017911">
    <property type="entry name" value="MacB-like_ATP-bd"/>
</dbReference>
<dbReference type="InterPro" id="IPR003593">
    <property type="entry name" value="AAA+_ATPase"/>
</dbReference>
<dbReference type="SUPFAM" id="SSF52540">
    <property type="entry name" value="P-loop containing nucleoside triphosphate hydrolases"/>
    <property type="match status" value="1"/>
</dbReference>
<dbReference type="GO" id="GO:0005886">
    <property type="term" value="C:plasma membrane"/>
    <property type="evidence" value="ECO:0007669"/>
    <property type="project" value="TreeGrafter"/>
</dbReference>
<dbReference type="EMBL" id="CP091871">
    <property type="protein sequence ID" value="WEU41053.1"/>
    <property type="molecule type" value="Genomic_DNA"/>
</dbReference>
<dbReference type="AlphaFoldDB" id="A0AAF0D3L7"/>
<dbReference type="Proteomes" id="UP000186851">
    <property type="component" value="Chromosome"/>
</dbReference>
<evidence type="ECO:0000256" key="2">
    <source>
        <dbReference type="ARBA" id="ARBA00022741"/>
    </source>
</evidence>
<dbReference type="GO" id="GO:0005524">
    <property type="term" value="F:ATP binding"/>
    <property type="evidence" value="ECO:0007669"/>
    <property type="project" value="UniProtKB-KW"/>
</dbReference>
<keyword evidence="1" id="KW-0813">Transport</keyword>
<protein>
    <submittedName>
        <fullName evidence="5">ABC transporter ATP-binding protein</fullName>
    </submittedName>
</protein>
<keyword evidence="3 5" id="KW-0067">ATP-binding</keyword>
<organism evidence="5 6">
    <name type="scientific">Odinarchaeota yellowstonii (strain LCB_4)</name>
    <dbReference type="NCBI Taxonomy" id="1841599"/>
    <lineage>
        <taxon>Archaea</taxon>
        <taxon>Promethearchaeati</taxon>
        <taxon>Candidatus Odinarchaeota</taxon>
        <taxon>Candidatus Odinarchaeia</taxon>
        <taxon>Candidatus Odinarchaeales</taxon>
        <taxon>Candidatus Odinarchaeaceae</taxon>
        <taxon>Candidatus Odinarchaeum</taxon>
    </lineage>
</organism>
<dbReference type="SMART" id="SM00382">
    <property type="entry name" value="AAA"/>
    <property type="match status" value="1"/>
</dbReference>
<dbReference type="PANTHER" id="PTHR24220">
    <property type="entry name" value="IMPORT ATP-BINDING PROTEIN"/>
    <property type="match status" value="1"/>
</dbReference>
<evidence type="ECO:0000256" key="1">
    <source>
        <dbReference type="ARBA" id="ARBA00022448"/>
    </source>
</evidence>
<reference evidence="5" key="1">
    <citation type="journal article" date="2017" name="Nature">
        <title>Asgard archaea illuminate the origin of eukaryotic cellular complexity.</title>
        <authorList>
            <person name="Zaremba-Niedzwiedzka K."/>
            <person name="Caceres E.F."/>
            <person name="Saw J.H."/>
            <person name="Backstrom D."/>
            <person name="Juzokaite L."/>
            <person name="Vancaester E."/>
            <person name="Seitz K.W."/>
            <person name="Anantharaman K."/>
            <person name="Starnawski P."/>
            <person name="Kjeldsen K.U."/>
            <person name="Scott M.B."/>
            <person name="Nunoura T."/>
            <person name="Banfield J.F."/>
            <person name="Schramm A."/>
            <person name="Baker B.J."/>
            <person name="Spang A."/>
            <person name="Ettema T.J.G."/>
        </authorList>
    </citation>
    <scope>NUCLEOTIDE SEQUENCE</scope>
    <source>
        <strain evidence="5">LCB_4</strain>
    </source>
</reference>
<name>A0AAF0D3L7_ODILC</name>
<dbReference type="PROSITE" id="PS00211">
    <property type="entry name" value="ABC_TRANSPORTER_1"/>
    <property type="match status" value="1"/>
</dbReference>
<dbReference type="InterPro" id="IPR015854">
    <property type="entry name" value="ABC_transpr_LolD-like"/>
</dbReference>
<feature type="domain" description="ABC transporter" evidence="4">
    <location>
        <begin position="6"/>
        <end position="225"/>
    </location>
</feature>
<dbReference type="InterPro" id="IPR017871">
    <property type="entry name" value="ABC_transporter-like_CS"/>
</dbReference>
<evidence type="ECO:0000313" key="6">
    <source>
        <dbReference type="Proteomes" id="UP000186851"/>
    </source>
</evidence>
<evidence type="ECO:0000259" key="4">
    <source>
        <dbReference type="PROSITE" id="PS50893"/>
    </source>
</evidence>
<sequence length="225" mass="25067">MSKIEIKCVNVCKVYKLGVNIVKALDNINLTIMKGDYISIMGPSGSGKTTLLNIIGALDHPTSGRVYLDGCDITDLPERKLTFFRRNKIGFIFQAFYLIPTLTALDNVLTPIIPRGIKPADRERALTLLEMLGLKNRVNHKPGELSGGERQRVAIARALVSDPPIILGDEITGELDSKTGQEIMDIMERLNTELDKTIVIVTHDVKVARRAKINLRMEDGRIFQE</sequence>
<dbReference type="PANTHER" id="PTHR24220:SF86">
    <property type="entry name" value="ABC TRANSPORTER ABCH.1"/>
    <property type="match status" value="1"/>
</dbReference>
<dbReference type="GO" id="GO:0016887">
    <property type="term" value="F:ATP hydrolysis activity"/>
    <property type="evidence" value="ECO:0007669"/>
    <property type="project" value="InterPro"/>
</dbReference>
<dbReference type="InterPro" id="IPR027417">
    <property type="entry name" value="P-loop_NTPase"/>
</dbReference>
<dbReference type="GO" id="GO:0022857">
    <property type="term" value="F:transmembrane transporter activity"/>
    <property type="evidence" value="ECO:0007669"/>
    <property type="project" value="TreeGrafter"/>
</dbReference>
<dbReference type="GO" id="GO:0098796">
    <property type="term" value="C:membrane protein complex"/>
    <property type="evidence" value="ECO:0007669"/>
    <property type="project" value="UniProtKB-ARBA"/>
</dbReference>
<proteinExistence type="predicted"/>
<evidence type="ECO:0000313" key="5">
    <source>
        <dbReference type="EMBL" id="WEU41053.1"/>
    </source>
</evidence>
<dbReference type="KEGG" id="oyw:OdinLCB4_002995"/>
<gene>
    <name evidence="5" type="ORF">OdinLCB4_002995</name>
</gene>
<accession>A0AAF0D3L7</accession>
<dbReference type="Pfam" id="PF00005">
    <property type="entry name" value="ABC_tran"/>
    <property type="match status" value="1"/>
</dbReference>
<dbReference type="CDD" id="cd03255">
    <property type="entry name" value="ABC_MJ0796_LolCDE_FtsE"/>
    <property type="match status" value="1"/>
</dbReference>